<dbReference type="InterPro" id="IPR001650">
    <property type="entry name" value="Helicase_C-like"/>
</dbReference>
<dbReference type="SMART" id="SM00487">
    <property type="entry name" value="DEXDc"/>
    <property type="match status" value="1"/>
</dbReference>
<dbReference type="SMART" id="SM00490">
    <property type="entry name" value="HELICc"/>
    <property type="match status" value="1"/>
</dbReference>
<protein>
    <submittedName>
        <fullName evidence="5">ATP-dependent helicase</fullName>
    </submittedName>
</protein>
<dbReference type="Pfam" id="PF00270">
    <property type="entry name" value="DEAD"/>
    <property type="match status" value="1"/>
</dbReference>
<dbReference type="Pfam" id="PF00271">
    <property type="entry name" value="Helicase_C"/>
    <property type="match status" value="1"/>
</dbReference>
<proteinExistence type="predicted"/>
<evidence type="ECO:0000313" key="5">
    <source>
        <dbReference type="EMBL" id="GIJ74032.1"/>
    </source>
</evidence>
<dbReference type="InterPro" id="IPR027417">
    <property type="entry name" value="P-loop_NTPase"/>
</dbReference>
<gene>
    <name evidence="5" type="ORF">Voc01_089490</name>
</gene>
<dbReference type="RefSeq" id="WP_239160935.1">
    <property type="nucleotide sequence ID" value="NZ_BOPH01000129.1"/>
</dbReference>
<organism evidence="5 6">
    <name type="scientific">Virgisporangium ochraceum</name>
    <dbReference type="NCBI Taxonomy" id="65505"/>
    <lineage>
        <taxon>Bacteria</taxon>
        <taxon>Bacillati</taxon>
        <taxon>Actinomycetota</taxon>
        <taxon>Actinomycetes</taxon>
        <taxon>Micromonosporales</taxon>
        <taxon>Micromonosporaceae</taxon>
        <taxon>Virgisporangium</taxon>
    </lineage>
</organism>
<dbReference type="PANTHER" id="PTHR47962:SF5">
    <property type="entry name" value="ATP-DEPENDENT HELICASE LHR-RELATED"/>
    <property type="match status" value="1"/>
</dbReference>
<dbReference type="InterPro" id="IPR014001">
    <property type="entry name" value="Helicase_ATP-bd"/>
</dbReference>
<dbReference type="AlphaFoldDB" id="A0A8J4A3U6"/>
<dbReference type="GO" id="GO:0004386">
    <property type="term" value="F:helicase activity"/>
    <property type="evidence" value="ECO:0007669"/>
    <property type="project" value="UniProtKB-KW"/>
</dbReference>
<keyword evidence="5" id="KW-0347">Helicase</keyword>
<feature type="domain" description="Helicase C-terminal" evidence="4">
    <location>
        <begin position="236"/>
        <end position="409"/>
    </location>
</feature>
<dbReference type="PANTHER" id="PTHR47962">
    <property type="entry name" value="ATP-DEPENDENT HELICASE LHR-RELATED-RELATED"/>
    <property type="match status" value="1"/>
</dbReference>
<sequence>MPAADLDPVLLHHIVNSLGWPDLRPLQADAVTPVLAGDDALLLAPTAGGKTEAAVFPLLTRMAAQRWTATSVLYVCPLKALLNNLLPRLETYAGWLGRRAAVWHGDVPTSRRRAILFERPDILLTTPESLESMLVSTTVDHRAFFAGLQAVVVDEVHAFAGDDRGWHLLAVLERLTHLIGRPIQRVGLSATVGNPTQLLDWLQGSSAGTRTATIVAPDTSAAGPVDAEVELDFVGSLTNAATVIASLHAGEKRLVFCESRQVVEHLGQLLRAEGVTTFLSHASLSTDERRRAEQAFTEARDCVIVSTSTLELGIDVGDLDRVIQIDAPATVASFLQRLGRTGRRPGTTRNCLFLTLSGDALAEAAALLLLWRRGWVEPVEAPPEPRHIVAQQILALALQEHRIGDRVVAGWWNGLRPFGADVLVRHLVSEGFLDSDQGMLFIGPQAERRFGRRHFMDMTAVFTGAPEFTVLTGRDELGRVDPGLLTDEVRGDRLLLLAGRSWRVTYIDWRRRRCFVEPADSGGRARWTAPAGAIVGTSHELTRAVREVLLGADPPVRMTRRATDRLATERDELSSTVHPGGTVILRDGGEDLRWWTWAGYRANATLAATLTEVIDPVQRYDDRQIRLRDNLTPSEWRQLTADAAQRLCLPEPDHKALEGLKFNAALPERLAIATLAARLADLDGAAAILKEPTRFVSAT</sequence>
<dbReference type="GO" id="GO:0003677">
    <property type="term" value="F:DNA binding"/>
    <property type="evidence" value="ECO:0007669"/>
    <property type="project" value="TreeGrafter"/>
</dbReference>
<reference evidence="5" key="1">
    <citation type="submission" date="2021-01" db="EMBL/GenBank/DDBJ databases">
        <title>Whole genome shotgun sequence of Virgisporangium ochraceum NBRC 16418.</title>
        <authorList>
            <person name="Komaki H."/>
            <person name="Tamura T."/>
        </authorList>
    </citation>
    <scope>NUCLEOTIDE SEQUENCE</scope>
    <source>
        <strain evidence="5">NBRC 16418</strain>
    </source>
</reference>
<evidence type="ECO:0000256" key="1">
    <source>
        <dbReference type="ARBA" id="ARBA00022741"/>
    </source>
</evidence>
<dbReference type="Proteomes" id="UP000635606">
    <property type="component" value="Unassembled WGS sequence"/>
</dbReference>
<dbReference type="SUPFAM" id="SSF52540">
    <property type="entry name" value="P-loop containing nucleoside triphosphate hydrolases"/>
    <property type="match status" value="1"/>
</dbReference>
<feature type="domain" description="Helicase ATP-binding" evidence="3">
    <location>
        <begin position="31"/>
        <end position="210"/>
    </location>
</feature>
<evidence type="ECO:0000256" key="2">
    <source>
        <dbReference type="ARBA" id="ARBA00022840"/>
    </source>
</evidence>
<evidence type="ECO:0000313" key="6">
    <source>
        <dbReference type="Proteomes" id="UP000635606"/>
    </source>
</evidence>
<evidence type="ECO:0000259" key="3">
    <source>
        <dbReference type="PROSITE" id="PS51192"/>
    </source>
</evidence>
<dbReference type="Gene3D" id="3.40.50.300">
    <property type="entry name" value="P-loop containing nucleotide triphosphate hydrolases"/>
    <property type="match status" value="2"/>
</dbReference>
<keyword evidence="5" id="KW-0378">Hydrolase</keyword>
<dbReference type="GO" id="GO:0016887">
    <property type="term" value="F:ATP hydrolysis activity"/>
    <property type="evidence" value="ECO:0007669"/>
    <property type="project" value="TreeGrafter"/>
</dbReference>
<dbReference type="InterPro" id="IPR052511">
    <property type="entry name" value="ATP-dep_Helicase"/>
</dbReference>
<keyword evidence="2" id="KW-0067">ATP-binding</keyword>
<dbReference type="PROSITE" id="PS51194">
    <property type="entry name" value="HELICASE_CTER"/>
    <property type="match status" value="1"/>
</dbReference>
<keyword evidence="6" id="KW-1185">Reference proteome</keyword>
<dbReference type="EMBL" id="BOPH01000129">
    <property type="protein sequence ID" value="GIJ74032.1"/>
    <property type="molecule type" value="Genomic_DNA"/>
</dbReference>
<comment type="caution">
    <text evidence="5">The sequence shown here is derived from an EMBL/GenBank/DDBJ whole genome shotgun (WGS) entry which is preliminary data.</text>
</comment>
<name>A0A8J4A3U6_9ACTN</name>
<evidence type="ECO:0000259" key="4">
    <source>
        <dbReference type="PROSITE" id="PS51194"/>
    </source>
</evidence>
<dbReference type="PROSITE" id="PS51192">
    <property type="entry name" value="HELICASE_ATP_BIND_1"/>
    <property type="match status" value="1"/>
</dbReference>
<dbReference type="InterPro" id="IPR011545">
    <property type="entry name" value="DEAD/DEAH_box_helicase_dom"/>
</dbReference>
<accession>A0A8J4A3U6</accession>
<dbReference type="GO" id="GO:0005524">
    <property type="term" value="F:ATP binding"/>
    <property type="evidence" value="ECO:0007669"/>
    <property type="project" value="UniProtKB-KW"/>
</dbReference>
<keyword evidence="1" id="KW-0547">Nucleotide-binding</keyword>